<name>A0A482TDP9_9EURY</name>
<reference evidence="4 5" key="1">
    <citation type="submission" date="2018-12" db="EMBL/GenBank/DDBJ databases">
        <title>Genome analysis provides insights into bioremediation potentialities of Halogeometricum borinquense strain N11.</title>
        <authorList>
            <person name="Najjari A."/>
            <person name="Youssef N."/>
            <person name="Fhoula I."/>
            <person name="Ben Dhia O."/>
            <person name="Mahjoubi M."/>
            <person name="Ouzari H.I."/>
            <person name="Cherif A."/>
        </authorList>
    </citation>
    <scope>NUCLEOTIDE SEQUENCE [LARGE SCALE GENOMIC DNA]</scope>
    <source>
        <strain evidence="4 5">N11</strain>
    </source>
</reference>
<feature type="domain" description="HTH arsR-type" evidence="3">
    <location>
        <begin position="31"/>
        <end position="112"/>
    </location>
</feature>
<dbReference type="InterPro" id="IPR056525">
    <property type="entry name" value="HVO_1552_C"/>
</dbReference>
<organism evidence="4 5">
    <name type="scientific">Halogeometricum borinquense</name>
    <dbReference type="NCBI Taxonomy" id="60847"/>
    <lineage>
        <taxon>Archaea</taxon>
        <taxon>Methanobacteriati</taxon>
        <taxon>Methanobacteriota</taxon>
        <taxon>Stenosarchaea group</taxon>
        <taxon>Halobacteria</taxon>
        <taxon>Halobacteriales</taxon>
        <taxon>Haloferacaceae</taxon>
        <taxon>Halogeometricum</taxon>
    </lineage>
</organism>
<dbReference type="InterPro" id="IPR036390">
    <property type="entry name" value="WH_DNA-bd_sf"/>
</dbReference>
<evidence type="ECO:0000256" key="1">
    <source>
        <dbReference type="SAM" id="MobiDB-lite"/>
    </source>
</evidence>
<accession>A0A482TDP9</accession>
<dbReference type="Gene3D" id="1.10.10.10">
    <property type="entry name" value="Winged helix-like DNA-binding domain superfamily/Winged helix DNA-binding domain"/>
    <property type="match status" value="1"/>
</dbReference>
<dbReference type="Proteomes" id="UP000294028">
    <property type="component" value="Unassembled WGS sequence"/>
</dbReference>
<dbReference type="SMART" id="SM00418">
    <property type="entry name" value="HTH_ARSR"/>
    <property type="match status" value="1"/>
</dbReference>
<keyword evidence="2" id="KW-1133">Transmembrane helix</keyword>
<feature type="compositionally biased region" description="Polar residues" evidence="1">
    <location>
        <begin position="208"/>
        <end position="217"/>
    </location>
</feature>
<sequence>MADILPTRPDPPSGDDKEPRVVGLDSDEVSELLSAISSETARTILSALHEEPATPSELADTADTSIQNAQYHLGKLEDAGLIEPGGTAYSEKGREMTVYTPADRALVVVAGQEDDTSGLQTVLTQLLGGVGVVALGSVVIERLTTAGSGPSIHLASQSGSGGDDAATSSGGAGSGANGAVNATASTETAAPTASPTETAGDGGFDGSEVTTTASSHTPGDATTTHIQTATETSATGTPTQAPVPEPTTTTDSVRTTAETVVASGDPGGVTTMASLSPGELFLLGGLVTLVVLTVYWWLSR</sequence>
<dbReference type="RefSeq" id="WP_006055021.1">
    <property type="nucleotide sequence ID" value="NZ_RZHH01000002.1"/>
</dbReference>
<feature type="compositionally biased region" description="Low complexity" evidence="1">
    <location>
        <begin position="221"/>
        <end position="240"/>
    </location>
</feature>
<evidence type="ECO:0000313" key="5">
    <source>
        <dbReference type="Proteomes" id="UP000294028"/>
    </source>
</evidence>
<dbReference type="SUPFAM" id="SSF46785">
    <property type="entry name" value="Winged helix' DNA-binding domain"/>
    <property type="match status" value="1"/>
</dbReference>
<feature type="transmembrane region" description="Helical" evidence="2">
    <location>
        <begin position="280"/>
        <end position="298"/>
    </location>
</feature>
<proteinExistence type="predicted"/>
<feature type="region of interest" description="Disordered" evidence="1">
    <location>
        <begin position="148"/>
        <end position="253"/>
    </location>
</feature>
<dbReference type="GeneID" id="9994761"/>
<dbReference type="Pfam" id="PF24267">
    <property type="entry name" value="HVO_1552_C"/>
    <property type="match status" value="1"/>
</dbReference>
<feature type="region of interest" description="Disordered" evidence="1">
    <location>
        <begin position="1"/>
        <end position="21"/>
    </location>
</feature>
<dbReference type="InterPro" id="IPR011991">
    <property type="entry name" value="ArsR-like_HTH"/>
</dbReference>
<feature type="compositionally biased region" description="Low complexity" evidence="1">
    <location>
        <begin position="155"/>
        <end position="169"/>
    </location>
</feature>
<protein>
    <submittedName>
        <fullName evidence="4">ArsR family transcriptional regulator</fullName>
    </submittedName>
</protein>
<dbReference type="AlphaFoldDB" id="A0A482TDP9"/>
<keyword evidence="2" id="KW-0812">Transmembrane</keyword>
<dbReference type="InterPro" id="IPR036388">
    <property type="entry name" value="WH-like_DNA-bd_sf"/>
</dbReference>
<dbReference type="InterPro" id="IPR001845">
    <property type="entry name" value="HTH_ArsR_DNA-bd_dom"/>
</dbReference>
<comment type="caution">
    <text evidence="4">The sequence shown here is derived from an EMBL/GenBank/DDBJ whole genome shotgun (WGS) entry which is preliminary data.</text>
</comment>
<evidence type="ECO:0000256" key="2">
    <source>
        <dbReference type="SAM" id="Phobius"/>
    </source>
</evidence>
<keyword evidence="2" id="KW-0472">Membrane</keyword>
<dbReference type="EMBL" id="RZHH01000002">
    <property type="protein sequence ID" value="RYJ14987.1"/>
    <property type="molecule type" value="Genomic_DNA"/>
</dbReference>
<gene>
    <name evidence="4" type="ORF">ELS19_14200</name>
</gene>
<evidence type="ECO:0000259" key="3">
    <source>
        <dbReference type="SMART" id="SM00418"/>
    </source>
</evidence>
<dbReference type="Pfam" id="PF12840">
    <property type="entry name" value="HTH_20"/>
    <property type="match status" value="1"/>
</dbReference>
<dbReference type="OMA" id="ARQIYSC"/>
<feature type="compositionally biased region" description="Low complexity" evidence="1">
    <location>
        <begin position="177"/>
        <end position="199"/>
    </location>
</feature>
<dbReference type="CDD" id="cd00090">
    <property type="entry name" value="HTH_ARSR"/>
    <property type="match status" value="1"/>
</dbReference>
<evidence type="ECO:0000313" key="4">
    <source>
        <dbReference type="EMBL" id="RYJ14987.1"/>
    </source>
</evidence>
<dbReference type="GO" id="GO:0003700">
    <property type="term" value="F:DNA-binding transcription factor activity"/>
    <property type="evidence" value="ECO:0007669"/>
    <property type="project" value="InterPro"/>
</dbReference>